<evidence type="ECO:0000313" key="2">
    <source>
        <dbReference type="EMBL" id="QMT84937.1"/>
    </source>
</evidence>
<gene>
    <name evidence="2" type="ORF">G6534_10035</name>
</gene>
<dbReference type="SUPFAM" id="SSF53067">
    <property type="entry name" value="Actin-like ATPase domain"/>
    <property type="match status" value="1"/>
</dbReference>
<accession>A0A7L7KYT0</accession>
<dbReference type="EMBL" id="CP049366">
    <property type="protein sequence ID" value="QMT84937.1"/>
    <property type="molecule type" value="Genomic_DNA"/>
</dbReference>
<evidence type="ECO:0000256" key="1">
    <source>
        <dbReference type="ARBA" id="ARBA00006479"/>
    </source>
</evidence>
<dbReference type="CDD" id="cd24152">
    <property type="entry name" value="ASKHA_NBD_ROK-like"/>
    <property type="match status" value="1"/>
</dbReference>
<reference evidence="2 3" key="1">
    <citation type="submission" date="2020-02" db="EMBL/GenBank/DDBJ databases">
        <title>Complete Genome Sequence of Lactobacillus sp. NFFJ11 Isolated from animal feed.</title>
        <authorList>
            <person name="Jung J.Y."/>
        </authorList>
    </citation>
    <scope>NUCLEOTIDE SEQUENCE [LARGE SCALE GENOMIC DNA]</scope>
    <source>
        <strain evidence="2 3">NFFJ11</strain>
    </source>
</reference>
<name>A0A7L7KYT0_9LACO</name>
<dbReference type="PANTHER" id="PTHR18964:SF170">
    <property type="entry name" value="SUGAR KINASE"/>
    <property type="match status" value="1"/>
</dbReference>
<dbReference type="InterPro" id="IPR000600">
    <property type="entry name" value="ROK"/>
</dbReference>
<sequence>MTKKYFSIDIGGTNIKYGIIDDQGELVFHKNVKTPDNKDDFLNLIKSIIQENLSDIQGVGISVPGKVNVQTGTVFYGGALPFLDKVSFKDELEGTFQIPVAVENDAKSGASAELWLGSLKDVNNGAIITLGTGVGGGIVLNHQLLHGSHYQAGELSYMSLGTDTSKMSNLVGLSGSAVHMIEECAKVLNLTDEHDGVAVFDAINNGNQQVTKIFSNYCDVIATVILNIQSVVDLETIAISGGISAQPIVVEEINKAYLRLLDPNPLLKAQIEIPNIIQAHFKSDANLYGAVYNLLLQTDSLK</sequence>
<organism evidence="2 3">
    <name type="scientific">Companilactobacillus pabuli</name>
    <dbReference type="NCBI Taxonomy" id="2714036"/>
    <lineage>
        <taxon>Bacteria</taxon>
        <taxon>Bacillati</taxon>
        <taxon>Bacillota</taxon>
        <taxon>Bacilli</taxon>
        <taxon>Lactobacillales</taxon>
        <taxon>Lactobacillaceae</taxon>
        <taxon>Companilactobacillus</taxon>
    </lineage>
</organism>
<dbReference type="Pfam" id="PF00480">
    <property type="entry name" value="ROK"/>
    <property type="match status" value="1"/>
</dbReference>
<protein>
    <submittedName>
        <fullName evidence="2">ROK family protein</fullName>
    </submittedName>
</protein>
<evidence type="ECO:0000313" key="3">
    <source>
        <dbReference type="Proteomes" id="UP000514410"/>
    </source>
</evidence>
<dbReference type="Gene3D" id="3.30.420.40">
    <property type="match status" value="2"/>
</dbReference>
<dbReference type="InterPro" id="IPR043129">
    <property type="entry name" value="ATPase_NBD"/>
</dbReference>
<proteinExistence type="inferred from homology"/>
<dbReference type="AlphaFoldDB" id="A0A7L7KYT0"/>
<dbReference type="KEGG" id="cpab:G6534_10035"/>
<comment type="similarity">
    <text evidence="1">Belongs to the ROK (NagC/XylR) family.</text>
</comment>
<dbReference type="Proteomes" id="UP000514410">
    <property type="component" value="Chromosome"/>
</dbReference>
<keyword evidence="3" id="KW-1185">Reference proteome</keyword>
<dbReference type="RefSeq" id="WP_182082724.1">
    <property type="nucleotide sequence ID" value="NZ_CP049366.1"/>
</dbReference>
<dbReference type="PANTHER" id="PTHR18964">
    <property type="entry name" value="ROK (REPRESSOR, ORF, KINASE) FAMILY"/>
    <property type="match status" value="1"/>
</dbReference>